<dbReference type="Gene3D" id="3.40.50.970">
    <property type="match status" value="1"/>
</dbReference>
<sequence length="275" mass="30440">MTTIINNSVELLQDFKKMQGSLRLKILKMYFNANAGHIGCSLSCIDLMIASLLSHKEDNETFILSKGHAAAALYACLHEIGDISDEKLESYYKNGTDLPAHPAPNKVKGIPFATGSLGHGFPIATGIAQANKILENNDFTYVLMSDGETNEGTTWEAGHYAVANQLDNLIVMIDKNGLQGFGNTNAILGVSADAEKWKSIGFDVIDCDGHDVELLYQQIEYLKNRKNGLPKVIIANTVKGKGVSYMENKLEWHYLPMNAEQYERAQVDIQTKYFD</sequence>
<comment type="caution">
    <text evidence="5">The sequence shown here is derived from an EMBL/GenBank/DDBJ whole genome shotgun (WGS) entry which is preliminary data.</text>
</comment>
<accession>A0ABU5QQ40</accession>
<dbReference type="EMBL" id="JAYFUL010000021">
    <property type="protein sequence ID" value="MEA5258849.1"/>
    <property type="molecule type" value="Genomic_DNA"/>
</dbReference>
<reference evidence="5 6" key="1">
    <citation type="submission" date="2023-12" db="EMBL/GenBank/DDBJ databases">
        <title>Novel species of the genus Arcicella isolated from rivers.</title>
        <authorList>
            <person name="Lu H."/>
        </authorList>
    </citation>
    <scope>NUCLEOTIDE SEQUENCE [LARGE SCALE GENOMIC DNA]</scope>
    <source>
        <strain evidence="5 6">LMG 21963</strain>
    </source>
</reference>
<feature type="domain" description="Transketolase N-terminal" evidence="4">
    <location>
        <begin position="31"/>
        <end position="264"/>
    </location>
</feature>
<evidence type="ECO:0000313" key="6">
    <source>
        <dbReference type="Proteomes" id="UP001304671"/>
    </source>
</evidence>
<keyword evidence="6" id="KW-1185">Reference proteome</keyword>
<dbReference type="InterPro" id="IPR029061">
    <property type="entry name" value="THDP-binding"/>
</dbReference>
<keyword evidence="3" id="KW-0786">Thiamine pyrophosphate</keyword>
<comment type="cofactor">
    <cofactor evidence="1">
        <name>thiamine diphosphate</name>
        <dbReference type="ChEBI" id="CHEBI:58937"/>
    </cofactor>
</comment>
<evidence type="ECO:0000256" key="1">
    <source>
        <dbReference type="ARBA" id="ARBA00001964"/>
    </source>
</evidence>
<organism evidence="5 6">
    <name type="scientific">Arcicella aquatica</name>
    <dbReference type="NCBI Taxonomy" id="217141"/>
    <lineage>
        <taxon>Bacteria</taxon>
        <taxon>Pseudomonadati</taxon>
        <taxon>Bacteroidota</taxon>
        <taxon>Cytophagia</taxon>
        <taxon>Cytophagales</taxon>
        <taxon>Flectobacillaceae</taxon>
        <taxon>Arcicella</taxon>
    </lineage>
</organism>
<evidence type="ECO:0000259" key="4">
    <source>
        <dbReference type="Pfam" id="PF00456"/>
    </source>
</evidence>
<name>A0ABU5QQ40_9BACT</name>
<dbReference type="PANTHER" id="PTHR47514:SF1">
    <property type="entry name" value="TRANSKETOLASE N-TERMINAL SECTION-RELATED"/>
    <property type="match status" value="1"/>
</dbReference>
<evidence type="ECO:0000256" key="2">
    <source>
        <dbReference type="ARBA" id="ARBA00007131"/>
    </source>
</evidence>
<dbReference type="RefSeq" id="WP_323250239.1">
    <property type="nucleotide sequence ID" value="NZ_JAYFUL010000021.1"/>
</dbReference>
<evidence type="ECO:0000256" key="3">
    <source>
        <dbReference type="ARBA" id="ARBA00023052"/>
    </source>
</evidence>
<comment type="similarity">
    <text evidence="2">Belongs to the transketolase family.</text>
</comment>
<dbReference type="InterPro" id="IPR005474">
    <property type="entry name" value="Transketolase_N"/>
</dbReference>
<proteinExistence type="inferred from homology"/>
<protein>
    <submittedName>
        <fullName evidence="5">Transketolase</fullName>
    </submittedName>
</protein>
<dbReference type="Proteomes" id="UP001304671">
    <property type="component" value="Unassembled WGS sequence"/>
</dbReference>
<evidence type="ECO:0000313" key="5">
    <source>
        <dbReference type="EMBL" id="MEA5258849.1"/>
    </source>
</evidence>
<dbReference type="Pfam" id="PF00456">
    <property type="entry name" value="Transketolase_N"/>
    <property type="match status" value="1"/>
</dbReference>
<dbReference type="PANTHER" id="PTHR47514">
    <property type="entry name" value="TRANSKETOLASE N-TERMINAL SECTION-RELATED"/>
    <property type="match status" value="1"/>
</dbReference>
<dbReference type="CDD" id="cd02012">
    <property type="entry name" value="TPP_TK"/>
    <property type="match status" value="1"/>
</dbReference>
<dbReference type="SUPFAM" id="SSF52518">
    <property type="entry name" value="Thiamin diphosphate-binding fold (THDP-binding)"/>
    <property type="match status" value="1"/>
</dbReference>
<gene>
    <name evidence="5" type="ORF">VB264_13715</name>
</gene>